<dbReference type="CDD" id="cd02440">
    <property type="entry name" value="AdoMet_MTases"/>
    <property type="match status" value="1"/>
</dbReference>
<dbReference type="InterPro" id="IPR036388">
    <property type="entry name" value="WH-like_DNA-bd_sf"/>
</dbReference>
<dbReference type="PANTHER" id="PTHR11746">
    <property type="entry name" value="O-METHYLTRANSFERASE"/>
    <property type="match status" value="1"/>
</dbReference>
<evidence type="ECO:0000259" key="6">
    <source>
        <dbReference type="Pfam" id="PF08100"/>
    </source>
</evidence>
<evidence type="ECO:0000313" key="7">
    <source>
        <dbReference type="EMBL" id="EXB37024.1"/>
    </source>
</evidence>
<sequence length="351" mass="38762">MDSADDENLRGQAEIWKYMFRFVDSMALRCVVELRIPDIINSHGGPITLAQIVSSIPEASSPDISCLARIMRFLVRRNIFTAHHPSNGSEDITLYGLTHLSRWLLTCEQTLAPMLLWQTDPTLMTPMHYFSGCVKGGGVPFEKAHGRGMFAFMSENEEFGKACNDAMECTARIILKEILSDSQCGDHVFGCLGSLIDVGGGTGGALSEIVKSYPHIKGINFDLPHVVSKAPVYAGVSHVAGDMFESIPSADAWIMHDWMDEDCVKILKNCRKAVPEKSGKVIIVDVVLDLKGNGLFDDMGLILDLLMAAHSLGGKERTEKEWKKILKEGGFSCYKIIRISTFLSIIEAYPE</sequence>
<evidence type="ECO:0000259" key="5">
    <source>
        <dbReference type="Pfam" id="PF00891"/>
    </source>
</evidence>
<dbReference type="SUPFAM" id="SSF46785">
    <property type="entry name" value="Winged helix' DNA-binding domain"/>
    <property type="match status" value="1"/>
</dbReference>
<dbReference type="Gene3D" id="1.10.10.10">
    <property type="entry name" value="Winged helix-like DNA-binding domain superfamily/Winged helix DNA-binding domain"/>
    <property type="match status" value="1"/>
</dbReference>
<feature type="domain" description="O-methyltransferase dimerisation" evidence="6">
    <location>
        <begin position="16"/>
        <end position="106"/>
    </location>
</feature>
<keyword evidence="1 7" id="KW-0489">Methyltransferase</keyword>
<dbReference type="Proteomes" id="UP000030645">
    <property type="component" value="Unassembled WGS sequence"/>
</dbReference>
<dbReference type="SUPFAM" id="SSF53335">
    <property type="entry name" value="S-adenosyl-L-methionine-dependent methyltransferases"/>
    <property type="match status" value="1"/>
</dbReference>
<keyword evidence="8" id="KW-1185">Reference proteome</keyword>
<dbReference type="Pfam" id="PF08100">
    <property type="entry name" value="Dimerisation"/>
    <property type="match status" value="1"/>
</dbReference>
<dbReference type="PROSITE" id="PS51683">
    <property type="entry name" value="SAM_OMT_II"/>
    <property type="match status" value="1"/>
</dbReference>
<gene>
    <name evidence="7" type="ORF">L484_020810</name>
</gene>
<dbReference type="GO" id="GO:0032259">
    <property type="term" value="P:methylation"/>
    <property type="evidence" value="ECO:0007669"/>
    <property type="project" value="UniProtKB-KW"/>
</dbReference>
<reference evidence="8" key="1">
    <citation type="submission" date="2013-01" db="EMBL/GenBank/DDBJ databases">
        <title>Draft Genome Sequence of a Mulberry Tree, Morus notabilis C.K. Schneid.</title>
        <authorList>
            <person name="He N."/>
            <person name="Zhao S."/>
        </authorList>
    </citation>
    <scope>NUCLEOTIDE SEQUENCE</scope>
</reference>
<feature type="active site" description="Proton acceptor" evidence="4">
    <location>
        <position position="256"/>
    </location>
</feature>
<protein>
    <submittedName>
        <fullName evidence="7">(RS)-norcoclaurine 6-O-methyltransferase</fullName>
    </submittedName>
</protein>
<evidence type="ECO:0000256" key="1">
    <source>
        <dbReference type="ARBA" id="ARBA00022603"/>
    </source>
</evidence>
<evidence type="ECO:0000256" key="3">
    <source>
        <dbReference type="ARBA" id="ARBA00022691"/>
    </source>
</evidence>
<keyword evidence="3" id="KW-0949">S-adenosyl-L-methionine</keyword>
<dbReference type="eggNOG" id="KOG3178">
    <property type="taxonomic scope" value="Eukaryota"/>
</dbReference>
<feature type="domain" description="O-methyltransferase C-terminal" evidence="5">
    <location>
        <begin position="135"/>
        <end position="332"/>
    </location>
</feature>
<dbReference type="InterPro" id="IPR016461">
    <property type="entry name" value="COMT-like"/>
</dbReference>
<dbReference type="InterPro" id="IPR036390">
    <property type="entry name" value="WH_DNA-bd_sf"/>
</dbReference>
<dbReference type="GO" id="GO:0046983">
    <property type="term" value="F:protein dimerization activity"/>
    <property type="evidence" value="ECO:0007669"/>
    <property type="project" value="InterPro"/>
</dbReference>
<name>W9QRI7_9ROSA</name>
<organism evidence="7 8">
    <name type="scientific">Morus notabilis</name>
    <dbReference type="NCBI Taxonomy" id="981085"/>
    <lineage>
        <taxon>Eukaryota</taxon>
        <taxon>Viridiplantae</taxon>
        <taxon>Streptophyta</taxon>
        <taxon>Embryophyta</taxon>
        <taxon>Tracheophyta</taxon>
        <taxon>Spermatophyta</taxon>
        <taxon>Magnoliopsida</taxon>
        <taxon>eudicotyledons</taxon>
        <taxon>Gunneridae</taxon>
        <taxon>Pentapetalae</taxon>
        <taxon>rosids</taxon>
        <taxon>fabids</taxon>
        <taxon>Rosales</taxon>
        <taxon>Moraceae</taxon>
        <taxon>Moreae</taxon>
        <taxon>Morus</taxon>
    </lineage>
</organism>
<proteinExistence type="predicted"/>
<dbReference type="InterPro" id="IPR012967">
    <property type="entry name" value="COMT_dimerisation"/>
</dbReference>
<dbReference type="Gene3D" id="3.40.50.150">
    <property type="entry name" value="Vaccinia Virus protein VP39"/>
    <property type="match status" value="1"/>
</dbReference>
<dbReference type="AlphaFoldDB" id="W9QRI7"/>
<accession>W9QRI7</accession>
<dbReference type="GO" id="GO:0008171">
    <property type="term" value="F:O-methyltransferase activity"/>
    <property type="evidence" value="ECO:0007669"/>
    <property type="project" value="InterPro"/>
</dbReference>
<dbReference type="EMBL" id="KE343603">
    <property type="protein sequence ID" value="EXB37024.1"/>
    <property type="molecule type" value="Genomic_DNA"/>
</dbReference>
<dbReference type="InterPro" id="IPR001077">
    <property type="entry name" value="COMT_C"/>
</dbReference>
<evidence type="ECO:0000313" key="8">
    <source>
        <dbReference type="Proteomes" id="UP000030645"/>
    </source>
</evidence>
<evidence type="ECO:0000256" key="2">
    <source>
        <dbReference type="ARBA" id="ARBA00022679"/>
    </source>
</evidence>
<dbReference type="Pfam" id="PF00891">
    <property type="entry name" value="Methyltransf_2"/>
    <property type="match status" value="1"/>
</dbReference>
<keyword evidence="2 7" id="KW-0808">Transferase</keyword>
<dbReference type="InterPro" id="IPR029063">
    <property type="entry name" value="SAM-dependent_MTases_sf"/>
</dbReference>
<evidence type="ECO:0000256" key="4">
    <source>
        <dbReference type="PIRSR" id="PIRSR005739-1"/>
    </source>
</evidence>
<dbReference type="PIRSF" id="PIRSF005739">
    <property type="entry name" value="O-mtase"/>
    <property type="match status" value="1"/>
</dbReference>